<reference evidence="12" key="1">
    <citation type="submission" date="2025-08" db="UniProtKB">
        <authorList>
            <consortium name="RefSeq"/>
        </authorList>
    </citation>
    <scope>IDENTIFICATION</scope>
</reference>
<sequence length="293" mass="33215">MITEDWNECTDSDDDMRETECKAKLSDRITIAMFVLHVSNTILFSFAVFLADVDINDDQSEIPFLMKVELPVRISTIRTYRLLLSAQFVHLLTIVVGTGLVNSLLLTLILHVGGQIDVLRSWLIHLIPKESGGTRESVVVVTNKIVRKHQRIILFSTYIENLYTYISFALFTLNTTMICMLAFLVVSSLDSPDATERIMRSILFYTITNLESFIFCFAGEYLKNKSKTIGTAAYNSAWYNLRPQDSRVLLFVILRAQKQLTLTAGKMMDLSLESFANIMKASASYMSVLLAMQ</sequence>
<dbReference type="GeneID" id="106747206"/>
<dbReference type="PANTHER" id="PTHR21137">
    <property type="entry name" value="ODORANT RECEPTOR"/>
    <property type="match status" value="1"/>
</dbReference>
<evidence type="ECO:0000256" key="1">
    <source>
        <dbReference type="ARBA" id="ARBA00004651"/>
    </source>
</evidence>
<evidence type="ECO:0000256" key="7">
    <source>
        <dbReference type="ARBA" id="ARBA00023136"/>
    </source>
</evidence>
<keyword evidence="9" id="KW-0807">Transducer</keyword>
<dbReference type="GO" id="GO:0004984">
    <property type="term" value="F:olfactory receptor activity"/>
    <property type="evidence" value="ECO:0007669"/>
    <property type="project" value="InterPro"/>
</dbReference>
<feature type="transmembrane region" description="Helical" evidence="10">
    <location>
        <begin position="88"/>
        <end position="110"/>
    </location>
</feature>
<dbReference type="OrthoDB" id="6765072at2759"/>
<dbReference type="Proteomes" id="UP000515204">
    <property type="component" value="Unplaced"/>
</dbReference>
<evidence type="ECO:0000256" key="9">
    <source>
        <dbReference type="ARBA" id="ARBA00023224"/>
    </source>
</evidence>
<keyword evidence="7 10" id="KW-0472">Membrane</keyword>
<keyword evidence="5" id="KW-0552">Olfaction</keyword>
<evidence type="ECO:0000256" key="3">
    <source>
        <dbReference type="ARBA" id="ARBA00022606"/>
    </source>
</evidence>
<evidence type="ECO:0000256" key="8">
    <source>
        <dbReference type="ARBA" id="ARBA00023170"/>
    </source>
</evidence>
<dbReference type="GO" id="GO:0007165">
    <property type="term" value="P:signal transduction"/>
    <property type="evidence" value="ECO:0007669"/>
    <property type="project" value="UniProtKB-KW"/>
</dbReference>
<evidence type="ECO:0000313" key="12">
    <source>
        <dbReference type="RefSeq" id="XP_014480039.1"/>
    </source>
</evidence>
<feature type="transmembrane region" description="Helical" evidence="10">
    <location>
        <begin position="31"/>
        <end position="51"/>
    </location>
</feature>
<evidence type="ECO:0000313" key="11">
    <source>
        <dbReference type="Proteomes" id="UP000515204"/>
    </source>
</evidence>
<dbReference type="GO" id="GO:0005549">
    <property type="term" value="F:odorant binding"/>
    <property type="evidence" value="ECO:0007669"/>
    <property type="project" value="InterPro"/>
</dbReference>
<protein>
    <submittedName>
        <fullName evidence="12">Odorant receptor 4-like</fullName>
    </submittedName>
</protein>
<dbReference type="Pfam" id="PF02949">
    <property type="entry name" value="7tm_6"/>
    <property type="match status" value="1"/>
</dbReference>
<dbReference type="RefSeq" id="XP_014480039.1">
    <property type="nucleotide sequence ID" value="XM_014624553.1"/>
</dbReference>
<evidence type="ECO:0000256" key="5">
    <source>
        <dbReference type="ARBA" id="ARBA00022725"/>
    </source>
</evidence>
<keyword evidence="11" id="KW-1185">Reference proteome</keyword>
<evidence type="ECO:0000256" key="2">
    <source>
        <dbReference type="ARBA" id="ARBA00022475"/>
    </source>
</evidence>
<proteinExistence type="predicted"/>
<dbReference type="GO" id="GO:0005886">
    <property type="term" value="C:plasma membrane"/>
    <property type="evidence" value="ECO:0007669"/>
    <property type="project" value="UniProtKB-SubCell"/>
</dbReference>
<accession>A0A6P3XPV2</accession>
<keyword evidence="2" id="KW-1003">Cell membrane</keyword>
<name>A0A6P3XPV2_DINQU</name>
<keyword evidence="4 10" id="KW-0812">Transmembrane</keyword>
<dbReference type="InterPro" id="IPR004117">
    <property type="entry name" value="7tm6_olfct_rcpt"/>
</dbReference>
<evidence type="ECO:0000256" key="10">
    <source>
        <dbReference type="SAM" id="Phobius"/>
    </source>
</evidence>
<gene>
    <name evidence="12" type="primary">LOC106747206</name>
</gene>
<dbReference type="AlphaFoldDB" id="A0A6P3XPV2"/>
<keyword evidence="3" id="KW-0716">Sensory transduction</keyword>
<keyword evidence="8" id="KW-0675">Receptor</keyword>
<evidence type="ECO:0000256" key="6">
    <source>
        <dbReference type="ARBA" id="ARBA00022989"/>
    </source>
</evidence>
<feature type="transmembrane region" description="Helical" evidence="10">
    <location>
        <begin position="162"/>
        <end position="186"/>
    </location>
</feature>
<comment type="subcellular location">
    <subcellularLocation>
        <location evidence="1">Cell membrane</location>
        <topology evidence="1">Multi-pass membrane protein</topology>
    </subcellularLocation>
</comment>
<feature type="transmembrane region" description="Helical" evidence="10">
    <location>
        <begin position="198"/>
        <end position="218"/>
    </location>
</feature>
<evidence type="ECO:0000256" key="4">
    <source>
        <dbReference type="ARBA" id="ARBA00022692"/>
    </source>
</evidence>
<dbReference type="KEGG" id="dqu:106747206"/>
<dbReference type="PANTHER" id="PTHR21137:SF35">
    <property type="entry name" value="ODORANT RECEPTOR 19A-RELATED"/>
    <property type="match status" value="1"/>
</dbReference>
<keyword evidence="6 10" id="KW-1133">Transmembrane helix</keyword>
<organism evidence="11 12">
    <name type="scientific">Dinoponera quadriceps</name>
    <name type="common">South American ant</name>
    <dbReference type="NCBI Taxonomy" id="609295"/>
    <lineage>
        <taxon>Eukaryota</taxon>
        <taxon>Metazoa</taxon>
        <taxon>Ecdysozoa</taxon>
        <taxon>Arthropoda</taxon>
        <taxon>Hexapoda</taxon>
        <taxon>Insecta</taxon>
        <taxon>Pterygota</taxon>
        <taxon>Neoptera</taxon>
        <taxon>Endopterygota</taxon>
        <taxon>Hymenoptera</taxon>
        <taxon>Apocrita</taxon>
        <taxon>Aculeata</taxon>
        <taxon>Formicoidea</taxon>
        <taxon>Formicidae</taxon>
        <taxon>Ponerinae</taxon>
        <taxon>Ponerini</taxon>
        <taxon>Dinoponera</taxon>
    </lineage>
</organism>